<dbReference type="Gene3D" id="1.10.10.10">
    <property type="entry name" value="Winged helix-like DNA-binding domain superfamily/Winged helix DNA-binding domain"/>
    <property type="match status" value="1"/>
</dbReference>
<dbReference type="PANTHER" id="PTHR23131">
    <property type="entry name" value="ENDORIBONUCLEASE LACTB2"/>
    <property type="match status" value="1"/>
</dbReference>
<dbReference type="CDD" id="cd07725">
    <property type="entry name" value="TTHA1429-like_MBL-fold"/>
    <property type="match status" value="1"/>
</dbReference>
<dbReference type="Gene3D" id="3.60.15.10">
    <property type="entry name" value="Ribonuclease Z/Hydroxyacylglutathione hydrolase-like"/>
    <property type="match status" value="1"/>
</dbReference>
<dbReference type="Proteomes" id="UP000321249">
    <property type="component" value="Unassembled WGS sequence"/>
</dbReference>
<dbReference type="Pfam" id="PF00753">
    <property type="entry name" value="Lactamase_B"/>
    <property type="match status" value="1"/>
</dbReference>
<comment type="caution">
    <text evidence="2">The sequence shown here is derived from an EMBL/GenBank/DDBJ whole genome shotgun (WGS) entry which is preliminary data.</text>
</comment>
<accession>A0A5C6TQ57</accession>
<gene>
    <name evidence="2" type="ORF">FRZ32_01880</name>
</gene>
<dbReference type="Pfam" id="PF21221">
    <property type="entry name" value="B_lactamase-like_C"/>
    <property type="match status" value="1"/>
</dbReference>
<evidence type="ECO:0000313" key="3">
    <source>
        <dbReference type="Proteomes" id="UP000321249"/>
    </source>
</evidence>
<sequence>MRRRRSRPSRPRWRIRRRPARALTIPSGPEAPAPDESLVAAPTTHRGLTYPFGRFAPEHGAFARVAEGVGWSRLPVPGSLGHINIWMLDDGDGVALVDTGLAIDEARAAWAALLDGPLAGRPMTRIIVTHFHPDHVGLAGWLCERTGARLWMTRGEWTYARMLAADVRDAPPDEAVALWRAAGWDETRIAAEAARGWGRFASIVSPIPVSYGRLADGDEVRIGTRDWRVVIGSGHSPEHACLVDMEGRLMIAGDQVLPRITSNVSLNLSEPEADPLGEWLASIAKLRELPADLLVLPAHGQPFTGLHARLDALDAGHRDRLDALYGAIAEPKRAVDCFGTLFARRIDDGSFGLASGEALAHLRRLEVEGRAIREVRDGVWWFRAA</sequence>
<dbReference type="GO" id="GO:0016787">
    <property type="term" value="F:hydrolase activity"/>
    <property type="evidence" value="ECO:0007669"/>
    <property type="project" value="UniProtKB-KW"/>
</dbReference>
<evidence type="ECO:0000259" key="1">
    <source>
        <dbReference type="SMART" id="SM00849"/>
    </source>
</evidence>
<dbReference type="InterPro" id="IPR048933">
    <property type="entry name" value="B_lactamase-like_C"/>
</dbReference>
<keyword evidence="2" id="KW-0378">Hydrolase</keyword>
<dbReference type="InterPro" id="IPR050662">
    <property type="entry name" value="Sec-metab_biosynth-thioest"/>
</dbReference>
<dbReference type="PANTHER" id="PTHR23131:SF4">
    <property type="entry name" value="METALLO-BETA-LACTAMASE SUPERFAMILY POTEIN"/>
    <property type="match status" value="1"/>
</dbReference>
<dbReference type="OrthoDB" id="2971563at2"/>
<evidence type="ECO:0000313" key="2">
    <source>
        <dbReference type="EMBL" id="TXC62514.1"/>
    </source>
</evidence>
<keyword evidence="3" id="KW-1185">Reference proteome</keyword>
<dbReference type="AlphaFoldDB" id="A0A5C6TQ57"/>
<dbReference type="InterPro" id="IPR036388">
    <property type="entry name" value="WH-like_DNA-bd_sf"/>
</dbReference>
<dbReference type="EMBL" id="VOQQ01000001">
    <property type="protein sequence ID" value="TXC62514.1"/>
    <property type="molecule type" value="Genomic_DNA"/>
</dbReference>
<feature type="domain" description="Metallo-beta-lactamase" evidence="1">
    <location>
        <begin position="82"/>
        <end position="299"/>
    </location>
</feature>
<dbReference type="InterPro" id="IPR001279">
    <property type="entry name" value="Metallo-B-lactamas"/>
</dbReference>
<reference evidence="2 3" key="1">
    <citation type="journal article" date="2015" name="J. Microbiol.">
        <title>Sphingosinicella ginsenosidimutans sp. nov., with ginsenoside converting activity.</title>
        <authorList>
            <person name="Kim J.K."/>
            <person name="Kang M.S."/>
            <person name="Park S.C."/>
            <person name="Kim K.M."/>
            <person name="Choi K."/>
            <person name="Yoon M.H."/>
            <person name="Im W.T."/>
        </authorList>
    </citation>
    <scope>NUCLEOTIDE SEQUENCE [LARGE SCALE GENOMIC DNA]</scope>
    <source>
        <strain evidence="2 3">BS-11</strain>
    </source>
</reference>
<name>A0A5C6TQ57_9SPHN</name>
<organism evidence="2 3">
    <name type="scientific">Allosphingosinicella ginsenosidimutans</name>
    <dbReference type="NCBI Taxonomy" id="1176539"/>
    <lineage>
        <taxon>Bacteria</taxon>
        <taxon>Pseudomonadati</taxon>
        <taxon>Pseudomonadota</taxon>
        <taxon>Alphaproteobacteria</taxon>
        <taxon>Sphingomonadales</taxon>
        <taxon>Sphingomonadaceae</taxon>
        <taxon>Allosphingosinicella</taxon>
    </lineage>
</organism>
<proteinExistence type="predicted"/>
<dbReference type="InterPro" id="IPR036866">
    <property type="entry name" value="RibonucZ/Hydroxyglut_hydro"/>
</dbReference>
<dbReference type="SMART" id="SM00849">
    <property type="entry name" value="Lactamase_B"/>
    <property type="match status" value="1"/>
</dbReference>
<dbReference type="SUPFAM" id="SSF56281">
    <property type="entry name" value="Metallo-hydrolase/oxidoreductase"/>
    <property type="match status" value="1"/>
</dbReference>
<protein>
    <submittedName>
        <fullName evidence="2">MBL fold metallo-hydrolase</fullName>
    </submittedName>
</protein>